<keyword evidence="3" id="KW-1185">Reference proteome</keyword>
<feature type="domain" description="Transposable element P transposase-like GTP-binding insertion" evidence="1">
    <location>
        <begin position="1"/>
        <end position="56"/>
    </location>
</feature>
<dbReference type="Proteomes" id="UP000478052">
    <property type="component" value="Unassembled WGS sequence"/>
</dbReference>
<evidence type="ECO:0000313" key="2">
    <source>
        <dbReference type="EMBL" id="KAF0694176.1"/>
    </source>
</evidence>
<dbReference type="Pfam" id="PF21788">
    <property type="entry name" value="TNP-like_GBD"/>
    <property type="match status" value="1"/>
</dbReference>
<evidence type="ECO:0000313" key="3">
    <source>
        <dbReference type="Proteomes" id="UP000478052"/>
    </source>
</evidence>
<name>A0A6G0VNF4_APHCR</name>
<reference evidence="2 3" key="1">
    <citation type="submission" date="2019-08" db="EMBL/GenBank/DDBJ databases">
        <title>Whole genome of Aphis craccivora.</title>
        <authorList>
            <person name="Voronova N.V."/>
            <person name="Shulinski R.S."/>
            <person name="Bandarenka Y.V."/>
            <person name="Zhorov D.G."/>
            <person name="Warner D."/>
        </authorList>
    </citation>
    <scope>NUCLEOTIDE SEQUENCE [LARGE SCALE GENOMIC DNA]</scope>
    <source>
        <strain evidence="2">180601</strain>
        <tissue evidence="2">Whole Body</tissue>
    </source>
</reference>
<proteinExistence type="predicted"/>
<dbReference type="EMBL" id="VUJU01015397">
    <property type="protein sequence ID" value="KAF0694176.1"/>
    <property type="molecule type" value="Genomic_DNA"/>
</dbReference>
<dbReference type="InterPro" id="IPR048366">
    <property type="entry name" value="TNP-like_GBD"/>
</dbReference>
<gene>
    <name evidence="2" type="ORF">FWK35_00032035</name>
</gene>
<organism evidence="2 3">
    <name type="scientific">Aphis craccivora</name>
    <name type="common">Cowpea aphid</name>
    <dbReference type="NCBI Taxonomy" id="307492"/>
    <lineage>
        <taxon>Eukaryota</taxon>
        <taxon>Metazoa</taxon>
        <taxon>Ecdysozoa</taxon>
        <taxon>Arthropoda</taxon>
        <taxon>Hexapoda</taxon>
        <taxon>Insecta</taxon>
        <taxon>Pterygota</taxon>
        <taxon>Neoptera</taxon>
        <taxon>Paraneoptera</taxon>
        <taxon>Hemiptera</taxon>
        <taxon>Sternorrhyncha</taxon>
        <taxon>Aphidomorpha</taxon>
        <taxon>Aphidoidea</taxon>
        <taxon>Aphididae</taxon>
        <taxon>Aphidini</taxon>
        <taxon>Aphis</taxon>
        <taxon>Aphis</taxon>
    </lineage>
</organism>
<feature type="non-terminal residue" evidence="2">
    <location>
        <position position="1"/>
    </location>
</feature>
<dbReference type="AlphaFoldDB" id="A0A6G0VNF4"/>
<comment type="caution">
    <text evidence="2">The sequence shown here is derived from an EMBL/GenBank/DDBJ whole genome shotgun (WGS) entry which is preliminary data.</text>
</comment>
<protein>
    <submittedName>
        <fullName evidence="2">THAP domain-containing protein 9</fullName>
    </submittedName>
</protein>
<accession>A0A6G0VNF4</accession>
<sequence length="171" mass="19667">VKFAAQTLSTSTADALDNLRLINYPNFSNTKATVEYCRNIDRIFDFLNARNHFAQRHIENTILSLIYYLFSLNSDKLLYKTNKKTFIFGFATAVKSMFAIAKSLFIECPEFKQIKFATHLIAIRLKLTIIDNGDENENDTITIDDETKKIILKIECKSCITALLRKSIDHD</sequence>
<evidence type="ECO:0000259" key="1">
    <source>
        <dbReference type="Pfam" id="PF21788"/>
    </source>
</evidence>